<feature type="compositionally biased region" description="Basic and acidic residues" evidence="5">
    <location>
        <begin position="765"/>
        <end position="790"/>
    </location>
</feature>
<feature type="region of interest" description="Disordered" evidence="5">
    <location>
        <begin position="231"/>
        <end position="283"/>
    </location>
</feature>
<evidence type="ECO:0000256" key="1">
    <source>
        <dbReference type="ARBA" id="ARBA00004496"/>
    </source>
</evidence>
<name>A0ABM0JFC1_APLCA</name>
<dbReference type="PANTHER" id="PTHR11787:SF4">
    <property type="entry name" value="CHM, RAB ESCORT PROTEIN 1"/>
    <property type="match status" value="1"/>
</dbReference>
<dbReference type="Gene3D" id="1.10.405.10">
    <property type="entry name" value="Guanine Nucleotide Dissociation Inhibitor, domain 1"/>
    <property type="match status" value="1"/>
</dbReference>
<feature type="compositionally biased region" description="Basic and acidic residues" evidence="5">
    <location>
        <begin position="114"/>
        <end position="125"/>
    </location>
</feature>
<sequence length="811" mass="88039">MASEDLPEEFDIIVLGTGLTETIASAAFSRIGLKVLHLDRNDYYGGAHGNFNLEGIENWKKKNEEVQEKATTMSELTEDVKKLVSEGESLVCLPTEHVQAYNIKSQFHVRERTAEEQAAAEEAKKSRFRPLYSPVEVPEPENKSEATEGASGDPTPALAGGDGDPEGQSSPEPGKQPGIQSDDDAQTFQPDTTQSLSDDKRQAEVGCQDSGDDELTQPVAARDIDKCQEGISQDSGVQTASESESTSADSSCVNAEDEKTPKEDGTPEETSTESAPDCGAGKKSAKEWTVGDISDDYRRYCFDLSPRVLHCCGDLVQLLIRSDVARYCEFRTVSRVLTLLKGQLQQVPCSRADVFSSSIVSLIEKRLLMKFLQFAAVYDTKPEEYSAFADKPFVEFLKSKKLSGNVQHFIQHAIAMVTDTVSTEEALKKTQKFLKSLGQYGNTAFLFPLYGSGELPQAFSRLSAVFGGIYCLMMTATHLVTDGEKKCTGIVTSSGQKVSCKYLVAEQTYLPPSFMATQSYRKLSRAIYITDRSIKEAEDQELSLLNFLCSGDASRPITVLELPQSAMVCPKNVYVVHLTRLSTGEDPEGDFSEVREKLFSGGSPEDTGDDRPRVLWSMHFQMKDRSEPVMATDAAQNVLVTSGGGDDSVDLDRCVQEAEVIFKTVCPDEEFLPTPPNPEDIIHVDDAEAAVSSGTSEYQEDGGDDGVSEKTSGEAPDGGVTEQGQAESGEVKDQAESGEVKDQAESGEVKDQAESGEMKGQAESGEVKDQTESGEVKGQEEAVEVKDQKESLPGQSEGKMETATTTGGGEE</sequence>
<dbReference type="Proteomes" id="UP000694888">
    <property type="component" value="Unplaced"/>
</dbReference>
<dbReference type="InterPro" id="IPR018203">
    <property type="entry name" value="GDP_dissociation_inhibitor"/>
</dbReference>
<dbReference type="InterPro" id="IPR001738">
    <property type="entry name" value="Rab_escort"/>
</dbReference>
<protein>
    <submittedName>
        <fullName evidence="7">Rab proteins geranylgeranyltransferase component A 2</fullName>
    </submittedName>
</protein>
<proteinExistence type="inferred from homology"/>
<dbReference type="PANTHER" id="PTHR11787">
    <property type="entry name" value="RAB GDP-DISSOCIATION INHIBITOR"/>
    <property type="match status" value="1"/>
</dbReference>
<dbReference type="SUPFAM" id="SSF54373">
    <property type="entry name" value="FAD-linked reductases, C-terminal domain"/>
    <property type="match status" value="1"/>
</dbReference>
<evidence type="ECO:0000256" key="5">
    <source>
        <dbReference type="SAM" id="MobiDB-lite"/>
    </source>
</evidence>
<evidence type="ECO:0000313" key="6">
    <source>
        <dbReference type="Proteomes" id="UP000694888"/>
    </source>
</evidence>
<dbReference type="RefSeq" id="XP_005092402.1">
    <property type="nucleotide sequence ID" value="XM_005092345.3"/>
</dbReference>
<comment type="similarity">
    <text evidence="2">Belongs to the Rab GDI family.</text>
</comment>
<organism evidence="6 7">
    <name type="scientific">Aplysia californica</name>
    <name type="common">California sea hare</name>
    <dbReference type="NCBI Taxonomy" id="6500"/>
    <lineage>
        <taxon>Eukaryota</taxon>
        <taxon>Metazoa</taxon>
        <taxon>Spiralia</taxon>
        <taxon>Lophotrochozoa</taxon>
        <taxon>Mollusca</taxon>
        <taxon>Gastropoda</taxon>
        <taxon>Heterobranchia</taxon>
        <taxon>Euthyneura</taxon>
        <taxon>Tectipleura</taxon>
        <taxon>Aplysiida</taxon>
        <taxon>Aplysioidea</taxon>
        <taxon>Aplysiidae</taxon>
        <taxon>Aplysia</taxon>
    </lineage>
</organism>
<evidence type="ECO:0000256" key="3">
    <source>
        <dbReference type="ARBA" id="ARBA00022468"/>
    </source>
</evidence>
<dbReference type="Gene3D" id="3.30.519.10">
    <property type="entry name" value="Guanine Nucleotide Dissociation Inhibitor, domain 2"/>
    <property type="match status" value="1"/>
</dbReference>
<feature type="compositionally biased region" description="Polar residues" evidence="5">
    <location>
        <begin position="186"/>
        <end position="196"/>
    </location>
</feature>
<evidence type="ECO:0000313" key="7">
    <source>
        <dbReference type="RefSeq" id="XP_005092402.1"/>
    </source>
</evidence>
<gene>
    <name evidence="7" type="primary">LOC101846485</name>
</gene>
<accession>A0ABM0JFC1</accession>
<keyword evidence="4" id="KW-0963">Cytoplasm</keyword>
<dbReference type="Pfam" id="PF00996">
    <property type="entry name" value="GDI"/>
    <property type="match status" value="2"/>
</dbReference>
<keyword evidence="3" id="KW-0343">GTPase activation</keyword>
<evidence type="ECO:0000256" key="4">
    <source>
        <dbReference type="ARBA" id="ARBA00022490"/>
    </source>
</evidence>
<dbReference type="InterPro" id="IPR036188">
    <property type="entry name" value="FAD/NAD-bd_sf"/>
</dbReference>
<dbReference type="SUPFAM" id="SSF51905">
    <property type="entry name" value="FAD/NAD(P)-binding domain"/>
    <property type="match status" value="1"/>
</dbReference>
<feature type="compositionally biased region" description="Basic and acidic residues" evidence="5">
    <location>
        <begin position="729"/>
        <end position="757"/>
    </location>
</feature>
<dbReference type="GeneID" id="101846485"/>
<dbReference type="Gene3D" id="3.50.50.60">
    <property type="entry name" value="FAD/NAD(P)-binding domain"/>
    <property type="match status" value="2"/>
</dbReference>
<feature type="compositionally biased region" description="Low complexity" evidence="5">
    <location>
        <begin position="239"/>
        <end position="251"/>
    </location>
</feature>
<reference evidence="7" key="1">
    <citation type="submission" date="2025-08" db="UniProtKB">
        <authorList>
            <consortium name="RefSeq"/>
        </authorList>
    </citation>
    <scope>IDENTIFICATION</scope>
</reference>
<dbReference type="PRINTS" id="PR00891">
    <property type="entry name" value="RABGDIREP"/>
</dbReference>
<feature type="region of interest" description="Disordered" evidence="5">
    <location>
        <begin position="114"/>
        <end position="216"/>
    </location>
</feature>
<dbReference type="PIRSF" id="PIRSF016550">
    <property type="entry name" value="Rab_ger_ger_transf_A_euk"/>
    <property type="match status" value="1"/>
</dbReference>
<feature type="region of interest" description="Disordered" evidence="5">
    <location>
        <begin position="690"/>
        <end position="811"/>
    </location>
</feature>
<keyword evidence="6" id="KW-1185">Reference proteome</keyword>
<feature type="compositionally biased region" description="Basic and acidic residues" evidence="5">
    <location>
        <begin position="256"/>
        <end position="265"/>
    </location>
</feature>
<comment type="subcellular location">
    <subcellularLocation>
        <location evidence="1">Cytoplasm</location>
    </subcellularLocation>
</comment>
<evidence type="ECO:0000256" key="2">
    <source>
        <dbReference type="ARBA" id="ARBA00005593"/>
    </source>
</evidence>